<reference evidence="15" key="1">
    <citation type="submission" date="2022-12" db="EMBL/GenBank/DDBJ databases">
        <title>Polyphasic identification of a Novel Hot-Spring Cyanobacterium Ocullathermofonsia sinensis gen nov. sp. nov. and Genomic Insights on its Adaptations to the Thermal Habitat.</title>
        <authorList>
            <person name="Daroch M."/>
            <person name="Tang J."/>
            <person name="Jiang Y."/>
        </authorList>
    </citation>
    <scope>NUCLEOTIDE SEQUENCE</scope>
    <source>
        <strain evidence="15">PKUAC-SCTA174</strain>
    </source>
</reference>
<dbReference type="InterPro" id="IPR012910">
    <property type="entry name" value="Plug_dom"/>
</dbReference>
<evidence type="ECO:0000313" key="16">
    <source>
        <dbReference type="Proteomes" id="UP001163152"/>
    </source>
</evidence>
<feature type="domain" description="TonB-dependent receptor plug" evidence="13">
    <location>
        <begin position="229"/>
        <end position="331"/>
    </location>
</feature>
<evidence type="ECO:0000256" key="6">
    <source>
        <dbReference type="ARBA" id="ARBA00022692"/>
    </source>
</evidence>
<evidence type="ECO:0000259" key="13">
    <source>
        <dbReference type="Pfam" id="PF07715"/>
    </source>
</evidence>
<dbReference type="GO" id="GO:0009279">
    <property type="term" value="C:cell outer membrane"/>
    <property type="evidence" value="ECO:0007669"/>
    <property type="project" value="UniProtKB-SubCell"/>
</dbReference>
<dbReference type="PROSITE" id="PS52016">
    <property type="entry name" value="TONB_DEPENDENT_REC_3"/>
    <property type="match status" value="1"/>
</dbReference>
<evidence type="ECO:0000256" key="4">
    <source>
        <dbReference type="ARBA" id="ARBA00022452"/>
    </source>
</evidence>
<keyword evidence="6 12" id="KW-0812">Transmembrane</keyword>
<keyword evidence="3 12" id="KW-0813">Transport</keyword>
<gene>
    <name evidence="15" type="ORF">OXH18_11700</name>
</gene>
<organism evidence="15 16">
    <name type="scientific">Thermocoleostomius sinensis A174</name>
    <dbReference type="NCBI Taxonomy" id="2016057"/>
    <lineage>
        <taxon>Bacteria</taxon>
        <taxon>Bacillati</taxon>
        <taxon>Cyanobacteriota</taxon>
        <taxon>Cyanophyceae</taxon>
        <taxon>Oculatellales</taxon>
        <taxon>Oculatellaceae</taxon>
        <taxon>Thermocoleostomius</taxon>
    </lineage>
</organism>
<feature type="domain" description="AMIN" evidence="14">
    <location>
        <begin position="95"/>
        <end position="187"/>
    </location>
</feature>
<dbReference type="InterPro" id="IPR039426">
    <property type="entry name" value="TonB-dep_rcpt-like"/>
</dbReference>
<dbReference type="Pfam" id="PF07715">
    <property type="entry name" value="Plug"/>
    <property type="match status" value="1"/>
</dbReference>
<evidence type="ECO:0000256" key="2">
    <source>
        <dbReference type="ARBA" id="ARBA00009810"/>
    </source>
</evidence>
<sequence length="467" mass="50285">MCLWWFANSVRSALVVVVLAGGFGHGLVLPGWAQEVGEIGNREWGMGNGAEQQSDSTPDSRLLTPDSLSNLDQPAATVEEWLAQIQASLTQITRVRIETTDAGLQVILETADGALNVPETRAIGNALIADIPNATIAEEFSQANPIEGIALVNVTQLPGDRVRVAITGTDAPPSAEVTSEVQGLVLTVMLGDASAVAEEDAIQVVVTGEQDEGHNPRRASTATRTDTPLRDIPQSITVVPRQVLDDRNVRSVNQAVETVAGVIDNGDDGGYAGDRIIRGFSQGFGAAPANLRNGYRDVNYYSVTPIGTIEQIEVLRGPASVLFGALEPGGVINVITRQPLSEPFYEIAFEAGSYGFYQPNIDLSGPLTVDDTLLYRFIASYQNADSFQDFVNSERITVAPSVTLNLGDRTSLNFYYEYADLFLDSIQTYSFALSNGSLRGCLKRFEVSNLCQPPHHNPNHGKVDQGF</sequence>
<dbReference type="SUPFAM" id="SSF56935">
    <property type="entry name" value="Porins"/>
    <property type="match status" value="1"/>
</dbReference>
<evidence type="ECO:0000256" key="10">
    <source>
        <dbReference type="ARBA" id="ARBA00023136"/>
    </source>
</evidence>
<keyword evidence="15" id="KW-0675">Receptor</keyword>
<dbReference type="AlphaFoldDB" id="A0A9E8ZPM1"/>
<dbReference type="RefSeq" id="WP_268612960.1">
    <property type="nucleotide sequence ID" value="NZ_CP113797.1"/>
</dbReference>
<evidence type="ECO:0000256" key="11">
    <source>
        <dbReference type="ARBA" id="ARBA00023237"/>
    </source>
</evidence>
<dbReference type="GO" id="GO:0015344">
    <property type="term" value="F:siderophore uptake transmembrane transporter activity"/>
    <property type="evidence" value="ECO:0007669"/>
    <property type="project" value="TreeGrafter"/>
</dbReference>
<dbReference type="Pfam" id="PF11741">
    <property type="entry name" value="AMIN"/>
    <property type="match status" value="1"/>
</dbReference>
<evidence type="ECO:0000256" key="8">
    <source>
        <dbReference type="ARBA" id="ARBA00023004"/>
    </source>
</evidence>
<evidence type="ECO:0000256" key="12">
    <source>
        <dbReference type="PROSITE-ProRule" id="PRU01360"/>
    </source>
</evidence>
<keyword evidence="4 12" id="KW-1134">Transmembrane beta strand</keyword>
<accession>A0A9E8ZPM1</accession>
<dbReference type="FunFam" id="2.170.130.10:FF:000001">
    <property type="entry name" value="Catecholate siderophore TonB-dependent receptor"/>
    <property type="match status" value="1"/>
</dbReference>
<dbReference type="Gene3D" id="2.40.170.20">
    <property type="entry name" value="TonB-dependent receptor, beta-barrel domain"/>
    <property type="match status" value="1"/>
</dbReference>
<dbReference type="EMBL" id="CP113797">
    <property type="protein sequence ID" value="WAL62621.1"/>
    <property type="molecule type" value="Genomic_DNA"/>
</dbReference>
<keyword evidence="10 12" id="KW-0472">Membrane</keyword>
<dbReference type="GO" id="GO:0015891">
    <property type="term" value="P:siderophore transport"/>
    <property type="evidence" value="ECO:0007669"/>
    <property type="project" value="UniProtKB-ARBA"/>
</dbReference>
<evidence type="ECO:0000259" key="14">
    <source>
        <dbReference type="Pfam" id="PF11741"/>
    </source>
</evidence>
<keyword evidence="7" id="KW-0732">Signal</keyword>
<evidence type="ECO:0000256" key="9">
    <source>
        <dbReference type="ARBA" id="ARBA00023065"/>
    </source>
</evidence>
<comment type="similarity">
    <text evidence="2 12">Belongs to the TonB-dependent receptor family.</text>
</comment>
<evidence type="ECO:0000313" key="15">
    <source>
        <dbReference type="EMBL" id="WAL62621.1"/>
    </source>
</evidence>
<proteinExistence type="inferred from homology"/>
<evidence type="ECO:0000256" key="3">
    <source>
        <dbReference type="ARBA" id="ARBA00022448"/>
    </source>
</evidence>
<dbReference type="PANTHER" id="PTHR32552:SF68">
    <property type="entry name" value="FERRICHROME OUTER MEMBRANE TRANSPORTER_PHAGE RECEPTOR"/>
    <property type="match status" value="1"/>
</dbReference>
<dbReference type="KEGG" id="tsin:OXH18_11700"/>
<keyword evidence="16" id="KW-1185">Reference proteome</keyword>
<dbReference type="InterPro" id="IPR037066">
    <property type="entry name" value="Plug_dom_sf"/>
</dbReference>
<dbReference type="InterPro" id="IPR036942">
    <property type="entry name" value="Beta-barrel_TonB_sf"/>
</dbReference>
<dbReference type="PANTHER" id="PTHR32552">
    <property type="entry name" value="FERRICHROME IRON RECEPTOR-RELATED"/>
    <property type="match status" value="1"/>
</dbReference>
<dbReference type="Proteomes" id="UP001163152">
    <property type="component" value="Chromosome"/>
</dbReference>
<name>A0A9E8ZPM1_9CYAN</name>
<evidence type="ECO:0000256" key="5">
    <source>
        <dbReference type="ARBA" id="ARBA00022496"/>
    </source>
</evidence>
<dbReference type="Gene3D" id="2.170.130.10">
    <property type="entry name" value="TonB-dependent receptor, plug domain"/>
    <property type="match status" value="1"/>
</dbReference>
<keyword evidence="11 12" id="KW-0998">Cell outer membrane</keyword>
<keyword evidence="9" id="KW-0406">Ion transport</keyword>
<keyword evidence="5" id="KW-0410">Iron transport</keyword>
<evidence type="ECO:0000256" key="1">
    <source>
        <dbReference type="ARBA" id="ARBA00004571"/>
    </source>
</evidence>
<keyword evidence="8" id="KW-0408">Iron</keyword>
<comment type="subcellular location">
    <subcellularLocation>
        <location evidence="1 12">Cell outer membrane</location>
        <topology evidence="1 12">Multi-pass membrane protein</topology>
    </subcellularLocation>
</comment>
<dbReference type="InterPro" id="IPR021731">
    <property type="entry name" value="AMIN_dom"/>
</dbReference>
<evidence type="ECO:0000256" key="7">
    <source>
        <dbReference type="ARBA" id="ARBA00022729"/>
    </source>
</evidence>
<protein>
    <submittedName>
        <fullName evidence="15">TonB-dependent receptor plug domain-containing protein</fullName>
    </submittedName>
</protein>